<organism evidence="2 3">
    <name type="scientific">Streptococcus mitis</name>
    <dbReference type="NCBI Taxonomy" id="28037"/>
    <lineage>
        <taxon>Bacteria</taxon>
        <taxon>Bacillati</taxon>
        <taxon>Bacillota</taxon>
        <taxon>Bacilli</taxon>
        <taxon>Lactobacillales</taxon>
        <taxon>Streptococcaceae</taxon>
        <taxon>Streptococcus</taxon>
        <taxon>Streptococcus mitis group</taxon>
    </lineage>
</organism>
<feature type="transmembrane region" description="Helical" evidence="1">
    <location>
        <begin position="186"/>
        <end position="207"/>
    </location>
</feature>
<evidence type="ECO:0000313" key="2">
    <source>
        <dbReference type="EMBL" id="KEQ34857.1"/>
    </source>
</evidence>
<keyword evidence="1" id="KW-0472">Membrane</keyword>
<feature type="transmembrane region" description="Helical" evidence="1">
    <location>
        <begin position="46"/>
        <end position="68"/>
    </location>
</feature>
<name>A0A081PVY4_STRMT</name>
<sequence>MEFFICNLVRVVQSPRFYMSLFLTLLCMFLGNLLAFSGIYKIEGLSIFFAASSIRGFSPISLVAALICTLPYSSQIIEDAESHFLTAQLCRISKKRYLAIVGSTAIISSFLVFFLPYLLLLGINLLVTPYQEIYIGDYSGALKELFDSNQLLYSLVTTLWYGVWGTVFSIFGLASALLVKKKLGAIFIPIAYMMVGGILWAILGLSYLEPVTTLALGYQKDISLSLVSAHLAFILFVSCLVVYGTFFLHSEDYV</sequence>
<protein>
    <submittedName>
        <fullName evidence="2">Putative membrane protein</fullName>
    </submittedName>
</protein>
<accession>A0A081PVY4</accession>
<comment type="caution">
    <text evidence="2">The sequence shown here is derived from an EMBL/GenBank/DDBJ whole genome shotgun (WGS) entry which is preliminary data.</text>
</comment>
<dbReference type="OrthoDB" id="2233932at2"/>
<feature type="transmembrane region" description="Helical" evidence="1">
    <location>
        <begin position="159"/>
        <end position="179"/>
    </location>
</feature>
<dbReference type="AlphaFoldDB" id="A0A081PVY4"/>
<reference evidence="2 3" key="1">
    <citation type="submission" date="2014-05" db="EMBL/GenBank/DDBJ databases">
        <authorList>
            <person name="Daugherty S.C."/>
            <person name="Tallon L.J."/>
            <person name="Sadzewicz L."/>
            <person name="Kilian M."/>
            <person name="Tettelin H."/>
        </authorList>
    </citation>
    <scope>NUCLEOTIDE SEQUENCE [LARGE SCALE GENOMIC DNA]</scope>
    <source>
        <strain evidence="2 3">SK629</strain>
    </source>
</reference>
<dbReference type="EMBL" id="JPFU01000013">
    <property type="protein sequence ID" value="KEQ34857.1"/>
    <property type="molecule type" value="Genomic_DNA"/>
</dbReference>
<evidence type="ECO:0000313" key="3">
    <source>
        <dbReference type="Proteomes" id="UP000028090"/>
    </source>
</evidence>
<gene>
    <name evidence="2" type="ORF">SK629_1487</name>
</gene>
<feature type="transmembrane region" description="Helical" evidence="1">
    <location>
        <begin position="97"/>
        <end position="120"/>
    </location>
</feature>
<keyword evidence="1" id="KW-0812">Transmembrane</keyword>
<dbReference type="PATRIC" id="fig|28037.95.peg.1417"/>
<keyword evidence="1" id="KW-1133">Transmembrane helix</keyword>
<feature type="transmembrane region" description="Helical" evidence="1">
    <location>
        <begin position="21"/>
        <end position="40"/>
    </location>
</feature>
<proteinExistence type="predicted"/>
<dbReference type="RefSeq" id="WP_042901254.1">
    <property type="nucleotide sequence ID" value="NZ_JPFU01000013.1"/>
</dbReference>
<dbReference type="Proteomes" id="UP000028090">
    <property type="component" value="Unassembled WGS sequence"/>
</dbReference>
<feature type="transmembrane region" description="Helical" evidence="1">
    <location>
        <begin position="227"/>
        <end position="248"/>
    </location>
</feature>
<evidence type="ECO:0000256" key="1">
    <source>
        <dbReference type="SAM" id="Phobius"/>
    </source>
</evidence>